<dbReference type="Gene3D" id="1.10.150.650">
    <property type="match status" value="1"/>
</dbReference>
<dbReference type="InterPro" id="IPR052018">
    <property type="entry name" value="PHP_domain"/>
</dbReference>
<dbReference type="AlphaFoldDB" id="X1VJL6"/>
<comment type="caution">
    <text evidence="1">The sequence shown here is derived from an EMBL/GenBank/DDBJ whole genome shotgun (WGS) entry which is preliminary data.</text>
</comment>
<evidence type="ECO:0008006" key="2">
    <source>
        <dbReference type="Google" id="ProtNLM"/>
    </source>
</evidence>
<sequence>SVDDILREAKQRNVDFMSITDHDSIDGQPGAIALAREYGIAYISGIELNVTFQYPDSKPVSLDFLGYQYDINNQELKHKLQLLKERRESRARQILENINLEFDKENIQRLTGQDLKNIQDGVDGVFGRPHIAGYLVSKGIVSDIQAAFDKYLVRCDVPKYPLPLVEASALVRNAGGVLVLAHPNDPNSTSLVRITSDLDEQTQIIEQYMLDYIDGVECWHSRSDARTTSHYIDFARKHNLIMTGGSDCHQKPM</sequence>
<evidence type="ECO:0000313" key="1">
    <source>
        <dbReference type="EMBL" id="GAJ15566.1"/>
    </source>
</evidence>
<accession>X1VJL6</accession>
<dbReference type="GO" id="GO:0035312">
    <property type="term" value="F:5'-3' DNA exonuclease activity"/>
    <property type="evidence" value="ECO:0007669"/>
    <property type="project" value="TreeGrafter"/>
</dbReference>
<dbReference type="Gene3D" id="3.20.20.140">
    <property type="entry name" value="Metal-dependent hydrolases"/>
    <property type="match status" value="1"/>
</dbReference>
<name>X1VJL6_9ZZZZ</name>
<proteinExistence type="predicted"/>
<organism evidence="1">
    <name type="scientific">marine sediment metagenome</name>
    <dbReference type="NCBI Taxonomy" id="412755"/>
    <lineage>
        <taxon>unclassified sequences</taxon>
        <taxon>metagenomes</taxon>
        <taxon>ecological metagenomes</taxon>
    </lineage>
</organism>
<dbReference type="InterPro" id="IPR016195">
    <property type="entry name" value="Pol/histidinol_Pase-like"/>
</dbReference>
<dbReference type="SUPFAM" id="SSF89550">
    <property type="entry name" value="PHP domain-like"/>
    <property type="match status" value="1"/>
</dbReference>
<dbReference type="PANTHER" id="PTHR42924:SF3">
    <property type="entry name" value="POLYMERASE_HISTIDINOL PHOSPHATASE N-TERMINAL DOMAIN-CONTAINING PROTEIN"/>
    <property type="match status" value="1"/>
</dbReference>
<feature type="non-terminal residue" evidence="1">
    <location>
        <position position="1"/>
    </location>
</feature>
<dbReference type="PANTHER" id="PTHR42924">
    <property type="entry name" value="EXONUCLEASE"/>
    <property type="match status" value="1"/>
</dbReference>
<protein>
    <recommendedName>
        <fullName evidence="2">Polymerase/histidinol phosphatase N-terminal domain-containing protein</fullName>
    </recommendedName>
</protein>
<dbReference type="GO" id="GO:0004534">
    <property type="term" value="F:5'-3' RNA exonuclease activity"/>
    <property type="evidence" value="ECO:0007669"/>
    <property type="project" value="TreeGrafter"/>
</dbReference>
<reference evidence="1" key="1">
    <citation type="journal article" date="2014" name="Front. Microbiol.">
        <title>High frequency of phylogenetically diverse reductive dehalogenase-homologous genes in deep subseafloor sedimentary metagenomes.</title>
        <authorList>
            <person name="Kawai M."/>
            <person name="Futagami T."/>
            <person name="Toyoda A."/>
            <person name="Takaki Y."/>
            <person name="Nishi S."/>
            <person name="Hori S."/>
            <person name="Arai W."/>
            <person name="Tsubouchi T."/>
            <person name="Morono Y."/>
            <person name="Uchiyama I."/>
            <person name="Ito T."/>
            <person name="Fujiyama A."/>
            <person name="Inagaki F."/>
            <person name="Takami H."/>
        </authorList>
    </citation>
    <scope>NUCLEOTIDE SEQUENCE</scope>
    <source>
        <strain evidence="1">Expedition CK06-06</strain>
    </source>
</reference>
<dbReference type="EMBL" id="BARW01028756">
    <property type="protein sequence ID" value="GAJ15566.1"/>
    <property type="molecule type" value="Genomic_DNA"/>
</dbReference>
<gene>
    <name evidence="1" type="ORF">S12H4_46362</name>
</gene>
<feature type="non-terminal residue" evidence="1">
    <location>
        <position position="253"/>
    </location>
</feature>